<dbReference type="GO" id="GO:0016020">
    <property type="term" value="C:membrane"/>
    <property type="evidence" value="ECO:0007669"/>
    <property type="project" value="UniProtKB-SubCell"/>
</dbReference>
<dbReference type="PROSITE" id="PS00559">
    <property type="entry name" value="MOLYBDOPTERIN_EUK"/>
    <property type="match status" value="1"/>
</dbReference>
<dbReference type="InterPro" id="IPR000742">
    <property type="entry name" value="EGF"/>
</dbReference>
<evidence type="ECO:0000256" key="8">
    <source>
        <dbReference type="ARBA" id="ARBA00022505"/>
    </source>
</evidence>
<evidence type="ECO:0000256" key="9">
    <source>
        <dbReference type="ARBA" id="ARBA00022536"/>
    </source>
</evidence>
<evidence type="ECO:0000313" key="38">
    <source>
        <dbReference type="Proteomes" id="UP000475862"/>
    </source>
</evidence>
<comment type="caution">
    <text evidence="28">Lacks conserved residue(s) required for the propagation of feature annotation.</text>
</comment>
<evidence type="ECO:0000256" key="6">
    <source>
        <dbReference type="ARBA" id="ARBA00011738"/>
    </source>
</evidence>
<dbReference type="Gene3D" id="1.10.150.120">
    <property type="entry name" value="[2Fe-2S]-binding domain"/>
    <property type="match status" value="1"/>
</dbReference>
<feature type="domain" description="Chitin-binding type-2" evidence="33">
    <location>
        <begin position="1616"/>
        <end position="1673"/>
    </location>
</feature>
<dbReference type="PROSITE" id="PS51085">
    <property type="entry name" value="2FE2S_FER_2"/>
    <property type="match status" value="1"/>
</dbReference>
<dbReference type="InterPro" id="IPR002346">
    <property type="entry name" value="Mopterin_DH_FAD-bd"/>
</dbReference>
<comment type="similarity">
    <text evidence="5">Belongs to the xanthine dehydrogenase family.</text>
</comment>
<dbReference type="GO" id="GO:0005576">
    <property type="term" value="C:extracellular region"/>
    <property type="evidence" value="ECO:0007669"/>
    <property type="project" value="InterPro"/>
</dbReference>
<dbReference type="Gene3D" id="3.10.20.30">
    <property type="match status" value="1"/>
</dbReference>
<evidence type="ECO:0000256" key="19">
    <source>
        <dbReference type="ARBA" id="ARBA00023014"/>
    </source>
</evidence>
<evidence type="ECO:0000256" key="24">
    <source>
        <dbReference type="ARBA" id="ARBA00023180"/>
    </source>
</evidence>
<comment type="subcellular location">
    <subcellularLocation>
        <location evidence="4 30">Membrane</location>
        <topology evidence="4 30">Single-pass type I membrane protein</topology>
    </subcellularLocation>
    <subcellularLocation>
        <location evidence="3">Peroxisome</location>
    </subcellularLocation>
</comment>
<dbReference type="InterPro" id="IPR036856">
    <property type="entry name" value="Ald_Oxase/Xan_DH_a/b_sf"/>
</dbReference>
<feature type="domain" description="FAD-binding PCMH-type" evidence="36">
    <location>
        <begin position="567"/>
        <end position="742"/>
    </location>
</feature>
<keyword evidence="13" id="KW-0479">Metal-binding</keyword>
<keyword evidence="18" id="KW-0408">Iron</keyword>
<dbReference type="Pfam" id="PF20256">
    <property type="entry name" value="MoCoBD_2"/>
    <property type="match status" value="1"/>
</dbReference>
<evidence type="ECO:0000256" key="22">
    <source>
        <dbReference type="ARBA" id="ARBA00023140"/>
    </source>
</evidence>
<dbReference type="SMART" id="SM01008">
    <property type="entry name" value="Ald_Xan_dh_C"/>
    <property type="match status" value="1"/>
</dbReference>
<dbReference type="Gene3D" id="3.30.365.10">
    <property type="entry name" value="Aldehyde oxidase/xanthine dehydrogenase, molybdopterin binding domain"/>
    <property type="match status" value="4"/>
</dbReference>
<dbReference type="SMART" id="SM01092">
    <property type="entry name" value="CO_deh_flav_C"/>
    <property type="match status" value="1"/>
</dbReference>
<keyword evidence="9 28" id="KW-0245">EGF-like domain</keyword>
<evidence type="ECO:0000256" key="31">
    <source>
        <dbReference type="SAM" id="SignalP"/>
    </source>
</evidence>
<dbReference type="InterPro" id="IPR001041">
    <property type="entry name" value="2Fe-2S_ferredoxin-type"/>
</dbReference>
<dbReference type="InterPro" id="IPR036318">
    <property type="entry name" value="FAD-bd_PCMH-like_sf"/>
</dbReference>
<dbReference type="SUPFAM" id="SSF56003">
    <property type="entry name" value="Molybdenum cofactor-binding domain"/>
    <property type="match status" value="1"/>
</dbReference>
<dbReference type="FunFam" id="3.30.365.10:FF:000001">
    <property type="entry name" value="Xanthine dehydrogenase oxidase"/>
    <property type="match status" value="1"/>
</dbReference>
<evidence type="ECO:0000256" key="13">
    <source>
        <dbReference type="ARBA" id="ARBA00022723"/>
    </source>
</evidence>
<evidence type="ECO:0000259" key="33">
    <source>
        <dbReference type="PROSITE" id="PS50940"/>
    </source>
</evidence>
<dbReference type="OrthoDB" id="8300278at2759"/>
<dbReference type="Proteomes" id="UP000475862">
    <property type="component" value="Unassembled WGS sequence"/>
</dbReference>
<dbReference type="SUPFAM" id="SSF54292">
    <property type="entry name" value="2Fe-2S ferredoxin-like"/>
    <property type="match status" value="1"/>
</dbReference>
<dbReference type="FunFam" id="3.10.20.30:FF:000012">
    <property type="entry name" value="Xanthine dehydrogenase/oxidase"/>
    <property type="match status" value="1"/>
</dbReference>
<dbReference type="Pfam" id="PF03450">
    <property type="entry name" value="CO_deh_flav_C"/>
    <property type="match status" value="1"/>
</dbReference>
<keyword evidence="15" id="KW-0274">FAD</keyword>
<dbReference type="InterPro" id="IPR037165">
    <property type="entry name" value="AldOxase/xan_DH_Mopterin-bd_sf"/>
</dbReference>
<dbReference type="GO" id="GO:0007154">
    <property type="term" value="P:cell communication"/>
    <property type="evidence" value="ECO:0007669"/>
    <property type="project" value="InterPro"/>
</dbReference>
<evidence type="ECO:0000256" key="28">
    <source>
        <dbReference type="PROSITE-ProRule" id="PRU00076"/>
    </source>
</evidence>
<dbReference type="SUPFAM" id="SSF56176">
    <property type="entry name" value="FAD-binding/transporter-associated domain-like"/>
    <property type="match status" value="1"/>
</dbReference>
<dbReference type="GO" id="GO:0043546">
    <property type="term" value="F:molybdopterin cofactor binding"/>
    <property type="evidence" value="ECO:0007669"/>
    <property type="project" value="InterPro"/>
</dbReference>
<evidence type="ECO:0000256" key="11">
    <source>
        <dbReference type="ARBA" id="ARBA00022692"/>
    </source>
</evidence>
<dbReference type="FunFam" id="3.30.43.10:FF:000001">
    <property type="entry name" value="Xanthine dehydrogenase/oxidase"/>
    <property type="match status" value="1"/>
</dbReference>
<evidence type="ECO:0000313" key="37">
    <source>
        <dbReference type="EMBL" id="KAE9545105.1"/>
    </source>
</evidence>
<dbReference type="SUPFAM" id="SSF57196">
    <property type="entry name" value="EGF/Laminin"/>
    <property type="match status" value="1"/>
</dbReference>
<dbReference type="CDD" id="cd10974">
    <property type="entry name" value="CE4_CDA_like_1"/>
    <property type="match status" value="1"/>
</dbReference>
<dbReference type="PROSITE" id="PS01186">
    <property type="entry name" value="EGF_2"/>
    <property type="match status" value="3"/>
</dbReference>
<evidence type="ECO:0000259" key="34">
    <source>
        <dbReference type="PROSITE" id="PS51051"/>
    </source>
</evidence>
<feature type="disulfide bond" evidence="28">
    <location>
        <begin position="301"/>
        <end position="310"/>
    </location>
</feature>
<dbReference type="PANTHER" id="PTHR45444">
    <property type="entry name" value="XANTHINE DEHYDROGENASE"/>
    <property type="match status" value="1"/>
</dbReference>
<dbReference type="InterPro" id="IPR036508">
    <property type="entry name" value="Chitin-bd_dom_sf"/>
</dbReference>
<keyword evidence="16 30" id="KW-1133">Transmembrane helix</keyword>
<evidence type="ECO:0000256" key="18">
    <source>
        <dbReference type="ARBA" id="ARBA00023004"/>
    </source>
</evidence>
<evidence type="ECO:0000256" key="5">
    <source>
        <dbReference type="ARBA" id="ARBA00006849"/>
    </source>
</evidence>
<dbReference type="InterPro" id="IPR022407">
    <property type="entry name" value="OxRdtase_Mopterin_BS"/>
</dbReference>
<dbReference type="GO" id="GO:0005975">
    <property type="term" value="P:carbohydrate metabolic process"/>
    <property type="evidence" value="ECO:0007669"/>
    <property type="project" value="InterPro"/>
</dbReference>
<dbReference type="FunFam" id="2.10.25.10:FF:000018">
    <property type="entry name" value="Delta-like 1"/>
    <property type="match status" value="2"/>
</dbReference>
<keyword evidence="11 30" id="KW-0812">Transmembrane</keyword>
<dbReference type="PROSITE" id="PS51387">
    <property type="entry name" value="FAD_PCMH"/>
    <property type="match status" value="1"/>
</dbReference>
<dbReference type="Gene3D" id="3.30.465.10">
    <property type="match status" value="1"/>
</dbReference>
<dbReference type="PROSITE" id="PS00197">
    <property type="entry name" value="2FE2S_FER_1"/>
    <property type="match status" value="1"/>
</dbReference>
<dbReference type="PROSITE" id="PS50940">
    <property type="entry name" value="CHIT_BIND_II"/>
    <property type="match status" value="1"/>
</dbReference>
<organism evidence="37 38">
    <name type="scientific">Aphis glycines</name>
    <name type="common">Soybean aphid</name>
    <dbReference type="NCBI Taxonomy" id="307491"/>
    <lineage>
        <taxon>Eukaryota</taxon>
        <taxon>Metazoa</taxon>
        <taxon>Ecdysozoa</taxon>
        <taxon>Arthropoda</taxon>
        <taxon>Hexapoda</taxon>
        <taxon>Insecta</taxon>
        <taxon>Pterygota</taxon>
        <taxon>Neoptera</taxon>
        <taxon>Paraneoptera</taxon>
        <taxon>Hemiptera</taxon>
        <taxon>Sternorrhyncha</taxon>
        <taxon>Aphidomorpha</taxon>
        <taxon>Aphidoidea</taxon>
        <taxon>Aphididae</taxon>
        <taxon>Aphidini</taxon>
        <taxon>Aphis</taxon>
        <taxon>Aphis</taxon>
    </lineage>
</organism>
<evidence type="ECO:0000256" key="29">
    <source>
        <dbReference type="PROSITE-ProRule" id="PRU00377"/>
    </source>
</evidence>
<evidence type="ECO:0000256" key="7">
    <source>
        <dbReference type="ARBA" id="ARBA00022473"/>
    </source>
</evidence>
<keyword evidence="20" id="KW-0520">NAD</keyword>
<keyword evidence="17" id="KW-0560">Oxidoreductase</keyword>
<dbReference type="InterPro" id="IPR002888">
    <property type="entry name" value="2Fe-2S-bd"/>
</dbReference>
<evidence type="ECO:0000259" key="35">
    <source>
        <dbReference type="PROSITE" id="PS51085"/>
    </source>
</evidence>
<keyword evidence="8" id="KW-0500">Molybdenum</keyword>
<dbReference type="Pfam" id="PF01315">
    <property type="entry name" value="Ald_Xan_dh_C"/>
    <property type="match status" value="1"/>
</dbReference>
<dbReference type="InterPro" id="IPR005107">
    <property type="entry name" value="CO_DH_flav_C"/>
</dbReference>
<dbReference type="GO" id="GO:0005506">
    <property type="term" value="F:iron ion binding"/>
    <property type="evidence" value="ECO:0007669"/>
    <property type="project" value="InterPro"/>
</dbReference>
<comment type="catalytic activity">
    <reaction evidence="27">
        <text>hypoxanthine + NAD(+) + H2O = xanthine + NADH + H(+)</text>
        <dbReference type="Rhea" id="RHEA:24670"/>
        <dbReference type="ChEBI" id="CHEBI:15377"/>
        <dbReference type="ChEBI" id="CHEBI:15378"/>
        <dbReference type="ChEBI" id="CHEBI:17368"/>
        <dbReference type="ChEBI" id="CHEBI:17712"/>
        <dbReference type="ChEBI" id="CHEBI:57540"/>
        <dbReference type="ChEBI" id="CHEBI:57945"/>
        <dbReference type="EC" id="1.17.1.4"/>
    </reaction>
</comment>
<evidence type="ECO:0000256" key="14">
    <source>
        <dbReference type="ARBA" id="ARBA00022737"/>
    </source>
</evidence>
<name>A0A6G0U7J8_APHGL</name>
<dbReference type="SUPFAM" id="SSF47741">
    <property type="entry name" value="CO dehydrogenase ISP C-domain like"/>
    <property type="match status" value="1"/>
</dbReference>
<dbReference type="Gene3D" id="3.30.43.10">
    <property type="entry name" value="Uridine Diphospho-n-acetylenolpyruvylglucosamine Reductase, domain 2"/>
    <property type="match status" value="1"/>
</dbReference>
<feature type="disulfide bond" evidence="29">
    <location>
        <begin position="58"/>
        <end position="67"/>
    </location>
</feature>
<evidence type="ECO:0000256" key="25">
    <source>
        <dbReference type="ARBA" id="ARBA00034078"/>
    </source>
</evidence>
<evidence type="ECO:0000256" key="3">
    <source>
        <dbReference type="ARBA" id="ARBA00004275"/>
    </source>
</evidence>
<keyword evidence="7 30" id="KW-0217">Developmental protein</keyword>
<proteinExistence type="inferred from homology"/>
<feature type="domain" description="2Fe-2S ferredoxin-type" evidence="35">
    <location>
        <begin position="344"/>
        <end position="430"/>
    </location>
</feature>
<dbReference type="Gene3D" id="2.170.140.10">
    <property type="entry name" value="Chitin binding domain"/>
    <property type="match status" value="1"/>
</dbReference>
<dbReference type="EMBL" id="VYZN01000001">
    <property type="protein sequence ID" value="KAE9545105.1"/>
    <property type="molecule type" value="Genomic_DNA"/>
</dbReference>
<dbReference type="InterPro" id="IPR016208">
    <property type="entry name" value="Ald_Oxase/xanthine_DH-like"/>
</dbReference>
<sequence>MTDRHTLVVLFTLCTFGVPRILAASKNIPKWKKQACEAPATQNESSHYTCDDNGDMKCLPGWIGDLCDVPICKKGCDPIQGYCKRPSECRCKLGFYGEMCNKCIALPGCQHGYCNNSFECKCLEGWDGIFCSERNDDFLLKVRKNRYATKIVIRVKGIATGQENAGWTGDLCKECQPLPGCMHGTCSKPLECKCEKGWQGILCQIPVCSEGCHRDRGYCRKPNECRCKVGWWGKNCTQCFAYPGCVHGTCNRPWECNCKPGWGGMLCDQELKYCETNNVTCQNGATCVSLPEEDGNYRCLCADGYIGRNCEVDKKKVEIVGLVPPKPSLMLLKSTTTTPSTISEDVLLEGDDEYEEETTKPNSSIVSLLFELMSLCGTKLGCAEGGCGACTVMVSKYDYIKKSPLHMSVNACLCPVVSLHGCAIITVEGIGNTKTRLHPIQERIAKSHGSQCGFCTPGIVMSVYAMLRSLEKTPDENDLEIALQGNLCRCTGYRPILEGLMTLTTRDKISNGCPMGNKCCMKTKLIENDDENMSNSSEFVPYDPSQEPIFPPELILKNEFDTAYLIFRGKKTTWYRPTSLLELLDLKYKYPNARIVVGNTELGVEIKFKNCQYPVMIQPNKVSELNVIKKCVKGLIVGAAVTIDKLENELKKLIDITPEMIPWFASKQIRNVACIAGNIITGSPISDLNPIFLAARCQLKVQSKQNGIRFLKMDNTFFTGYRQNALHPDEVVIDLFIPFTQKNTFFKSIKQSRRKEDDIALVNAAFFIEISNNIVKDAELVFGGMSATAVIAQKTKSFIINSEWSESLLDGVYLELLKDLPLASNAPGGMVTYRKSLVLSLFFKFYLYVCNQLSSTMIDVHHLTNGKKAITHISKYAQYYNITSNSSSPNDVVGKPLVHKSAIQQTTGEAVYCDDIPRRSGELYLAVKTSIHAHAKIIRVDYTEALSQPGVVTIVDEKDLPGSRNMVGVMPLKDDYIFAREKVVNFGQIICGLVAVDSIIAQEAVKLIRVQYEELKPIITIEEAIKNESYYDGQCAYLEKGCIEKGFNESNHSLNGTLRTGGQDHFYLETHCCIAIPMNEHNEIEIISSTQSPNELQECISHCLDIPENRVVCKTKRLGGGFGGKETKAFTVAVPCAIAAVKTGKSVRCMLDRHEDMLITGGRNPFLCYYRVGFNEHGQIHVLDVSIYNNGGSSRDLSAGTMERCVSHLTNTYHIPHIRISGYICATNLSSNTAFRGFGAPQGMFFAESIIDHISRELNIDSNSVRAKNFFVNGQITHYNQLISNFTAKNCWDEVLKRSNYAMKSNEIEKFNKMNRWKKRGIASVPTMYGIGFSGGSKFLNQAGALLLVYIDGSVLLAHGGVEMGQGLHTKMIQVASRALEIPAESIHIKETSTDKVANASPTAGSFSSDLNGMAVLNACEIIKARLEPIKKKNPGGSWAEWVKTAYFEKVNLCASGFYAGAAVSVVEVDCLTGDHEVLSTDIVMDVGQSLNPAIDVGQIEGAFMQGYGLFTLEELVYSPKGMLYTRGPGTYKIPGFSDIPKQFTVSLLKGSENPRAVYSSKAIGEPPLFLSSSIFFAIKNAIYSAREDAGITGYFRLDAPATVEKIPLCETTGETFVCPEVGGNGNYADPATCRRFYQCVDNFPYLNRCPAGLYFDDVNKLCTFKNEARCGPLPTTEAPSTENPIDLAQKCDTSQCTLPYCFCSRDGTIIPGGLDPKETPQMILLTFDGALNQNNYDHYQKVFSHNKKNPNGCLIKGTFFISHEYCDYNMVQEFAHRGHEIGVETVSLQKGLHDKGYEEWVAEMIGMREILVNFANLTKSDIVGMRAPFLKPGRNTQYEVIEDYGFVYDSSIGIPPSRVPIWPYSLDYKIPHECKSGTCPTKSFKGTWEVPLNAHYVATYEGGHCPYLDQCVLHSHDANEVFEWLREDFERYYSQNRAPYMMPFHTNWFQIKELEDGLHKFIDWANKQPDVWFVTTTQMLTWMTDPKTTKDLSGFEPWMCDKPEQLPAPPCNLPNKCPLSFKHPETNISGTRYLSTCKECPRKYPWLGDSKGTGVAGADYNTIIRIKRINITNHRIA</sequence>
<comment type="catalytic activity">
    <reaction evidence="26">
        <text>xanthine + NAD(+) + H2O = urate + NADH + H(+)</text>
        <dbReference type="Rhea" id="RHEA:16669"/>
        <dbReference type="ChEBI" id="CHEBI:15377"/>
        <dbReference type="ChEBI" id="CHEBI:15378"/>
        <dbReference type="ChEBI" id="CHEBI:17712"/>
        <dbReference type="ChEBI" id="CHEBI:17775"/>
        <dbReference type="ChEBI" id="CHEBI:57540"/>
        <dbReference type="ChEBI" id="CHEBI:57945"/>
        <dbReference type="EC" id="1.17.1.4"/>
    </reaction>
</comment>
<dbReference type="Pfam" id="PF00008">
    <property type="entry name" value="EGF"/>
    <property type="match status" value="1"/>
</dbReference>
<dbReference type="GO" id="GO:0071949">
    <property type="term" value="F:FAD binding"/>
    <property type="evidence" value="ECO:0007669"/>
    <property type="project" value="InterPro"/>
</dbReference>
<evidence type="ECO:0000256" key="2">
    <source>
        <dbReference type="ARBA" id="ARBA00001974"/>
    </source>
</evidence>
<dbReference type="InterPro" id="IPR006058">
    <property type="entry name" value="2Fe2S_fd_BS"/>
</dbReference>
<keyword evidence="30 31" id="KW-0732">Signal</keyword>
<dbReference type="CDD" id="cd00054">
    <property type="entry name" value="EGF_CA"/>
    <property type="match status" value="1"/>
</dbReference>
<evidence type="ECO:0000256" key="12">
    <source>
        <dbReference type="ARBA" id="ARBA00022714"/>
    </source>
</evidence>
<keyword evidence="10" id="KW-0285">Flavoprotein</keyword>
<dbReference type="PROSITE" id="PS51051">
    <property type="entry name" value="DSL"/>
    <property type="match status" value="1"/>
</dbReference>
<dbReference type="InterPro" id="IPR046867">
    <property type="entry name" value="AldOxase/xan_DH_MoCoBD2"/>
</dbReference>
<dbReference type="SUPFAM" id="SSF57625">
    <property type="entry name" value="Invertebrate chitin-binding proteins"/>
    <property type="match status" value="1"/>
</dbReference>
<feature type="domain" description="EGF-like" evidence="32">
    <location>
        <begin position="270"/>
        <end position="311"/>
    </location>
</feature>
<dbReference type="FunFam" id="3.30.465.10:FF:000004">
    <property type="entry name" value="Xanthine dehydrogenase/oxidase"/>
    <property type="match status" value="1"/>
</dbReference>
<dbReference type="InterPro" id="IPR002557">
    <property type="entry name" value="Chitin-bd_dom"/>
</dbReference>
<dbReference type="PROSITE" id="PS50026">
    <property type="entry name" value="EGF_3"/>
    <property type="match status" value="1"/>
</dbReference>
<dbReference type="Gene3D" id="3.30.390.50">
    <property type="entry name" value="CO dehydrogenase flavoprotein, C-terminal domain"/>
    <property type="match status" value="1"/>
</dbReference>
<dbReference type="InterPro" id="IPR016169">
    <property type="entry name" value="FAD-bd_PCMH_sub2"/>
</dbReference>
<dbReference type="InterPro" id="IPR016167">
    <property type="entry name" value="FAD-bd_PCMH_sub1"/>
</dbReference>
<dbReference type="InterPro" id="IPR000674">
    <property type="entry name" value="Ald_Oxase/Xan_DH_a/b"/>
</dbReference>
<keyword evidence="14 30" id="KW-0677">Repeat</keyword>
<keyword evidence="38" id="KW-1185">Reference proteome</keyword>
<dbReference type="Gene3D" id="3.20.20.370">
    <property type="entry name" value="Glycoside hydrolase/deacetylase"/>
    <property type="match status" value="1"/>
</dbReference>
<feature type="signal peptide" evidence="31">
    <location>
        <begin position="1"/>
        <end position="23"/>
    </location>
</feature>
<dbReference type="Pfam" id="PF00941">
    <property type="entry name" value="FAD_binding_5"/>
    <property type="match status" value="1"/>
</dbReference>
<dbReference type="CDD" id="cd00207">
    <property type="entry name" value="fer2"/>
    <property type="match status" value="1"/>
</dbReference>
<keyword evidence="21 30" id="KW-0472">Membrane</keyword>
<dbReference type="GO" id="GO:0005777">
    <property type="term" value="C:peroxisome"/>
    <property type="evidence" value="ECO:0007669"/>
    <property type="project" value="UniProtKB-SubCell"/>
</dbReference>
<reference evidence="37 38" key="1">
    <citation type="submission" date="2019-08" db="EMBL/GenBank/DDBJ databases">
        <title>The genome of the soybean aphid Biotype 1, its phylome, world population structure and adaptation to the North American continent.</title>
        <authorList>
            <person name="Giordano R."/>
            <person name="Donthu R.K."/>
            <person name="Hernandez A.G."/>
            <person name="Wright C.L."/>
            <person name="Zimin A.V."/>
        </authorList>
    </citation>
    <scope>NUCLEOTIDE SEQUENCE [LARGE SCALE GENOMIC DNA]</scope>
    <source>
        <tissue evidence="37">Whole aphids</tissue>
    </source>
</reference>
<evidence type="ECO:0000256" key="23">
    <source>
        <dbReference type="ARBA" id="ARBA00023157"/>
    </source>
</evidence>
<evidence type="ECO:0000256" key="21">
    <source>
        <dbReference type="ARBA" id="ARBA00023136"/>
    </source>
</evidence>
<dbReference type="InterPro" id="IPR036884">
    <property type="entry name" value="2Fe-2S-bd_dom_sf"/>
</dbReference>
<dbReference type="InterPro" id="IPR008274">
    <property type="entry name" value="AldOxase/xan_DH_MoCoBD1"/>
</dbReference>
<dbReference type="InterPro" id="IPR001774">
    <property type="entry name" value="DSL"/>
</dbReference>
<dbReference type="FunFam" id="2.10.25.140:FF:000002">
    <property type="entry name" value="Delta-like protein"/>
    <property type="match status" value="1"/>
</dbReference>
<comment type="function">
    <text evidence="30">Putative Notch ligand involved in the mediation of Notch signaling.</text>
</comment>
<dbReference type="FunFam" id="3.30.365.10:FF:000003">
    <property type="entry name" value="Aldehyde oxidase 1"/>
    <property type="match status" value="1"/>
</dbReference>
<dbReference type="InterPro" id="IPR011330">
    <property type="entry name" value="Glyco_hydro/deAcase_b/a-brl"/>
</dbReference>
<evidence type="ECO:0000256" key="4">
    <source>
        <dbReference type="ARBA" id="ARBA00004479"/>
    </source>
</evidence>
<dbReference type="SMART" id="SM00181">
    <property type="entry name" value="EGF"/>
    <property type="match status" value="6"/>
</dbReference>
<evidence type="ECO:0000256" key="30">
    <source>
        <dbReference type="RuleBase" id="RU280815"/>
    </source>
</evidence>
<dbReference type="FunFam" id="2.10.25.10:FF:000294">
    <property type="entry name" value="Delta-like protein"/>
    <property type="match status" value="1"/>
</dbReference>
<dbReference type="Gene3D" id="2.10.25.140">
    <property type="match status" value="1"/>
</dbReference>
<dbReference type="GO" id="GO:0008061">
    <property type="term" value="F:chitin binding"/>
    <property type="evidence" value="ECO:0007669"/>
    <property type="project" value="InterPro"/>
</dbReference>
<evidence type="ECO:0000256" key="10">
    <source>
        <dbReference type="ARBA" id="ARBA00022630"/>
    </source>
</evidence>
<dbReference type="InterPro" id="IPR016166">
    <property type="entry name" value="FAD-bd_PCMH"/>
</dbReference>
<protein>
    <recommendedName>
        <fullName evidence="30">Delta-like protein</fullName>
    </recommendedName>
</protein>
<evidence type="ECO:0000256" key="17">
    <source>
        <dbReference type="ARBA" id="ARBA00023002"/>
    </source>
</evidence>
<dbReference type="PANTHER" id="PTHR45444:SF3">
    <property type="entry name" value="XANTHINE DEHYDROGENASE"/>
    <property type="match status" value="1"/>
</dbReference>
<dbReference type="FunFam" id="3.30.365.10:FF:000004">
    <property type="entry name" value="Xanthine dehydrogenase oxidase"/>
    <property type="match status" value="1"/>
</dbReference>
<dbReference type="GO" id="GO:0004854">
    <property type="term" value="F:xanthine dehydrogenase activity"/>
    <property type="evidence" value="ECO:0007669"/>
    <property type="project" value="UniProtKB-EC"/>
</dbReference>
<dbReference type="Gene3D" id="3.90.1170.50">
    <property type="entry name" value="Aldehyde oxidase/xanthine dehydrogenase, a/b hammerhead"/>
    <property type="match status" value="1"/>
</dbReference>
<comment type="subunit">
    <text evidence="6">Homodimer.</text>
</comment>
<comment type="caution">
    <text evidence="37">The sequence shown here is derived from an EMBL/GenBank/DDBJ whole genome shotgun (WGS) entry which is preliminary data.</text>
</comment>
<dbReference type="NCBIfam" id="TIGR02963">
    <property type="entry name" value="xanthine_xdhA"/>
    <property type="match status" value="1"/>
</dbReference>
<evidence type="ECO:0000256" key="16">
    <source>
        <dbReference type="ARBA" id="ARBA00022989"/>
    </source>
</evidence>
<dbReference type="SMART" id="SM00494">
    <property type="entry name" value="ChtBD2"/>
    <property type="match status" value="1"/>
</dbReference>
<keyword evidence="12" id="KW-0001">2Fe-2S</keyword>
<evidence type="ECO:0000259" key="36">
    <source>
        <dbReference type="PROSITE" id="PS51387"/>
    </source>
</evidence>
<feature type="chain" id="PRO_5026039534" description="Delta-like protein" evidence="31">
    <location>
        <begin position="24"/>
        <end position="2078"/>
    </location>
</feature>
<dbReference type="Pfam" id="PF02738">
    <property type="entry name" value="MoCoBD_1"/>
    <property type="match status" value="1"/>
</dbReference>
<dbReference type="InterPro" id="IPR036683">
    <property type="entry name" value="CO_DH_flav_C_dom_sf"/>
</dbReference>
<dbReference type="Gene3D" id="2.10.25.10">
    <property type="entry name" value="Laminin"/>
    <property type="match status" value="4"/>
</dbReference>
<keyword evidence="23 28" id="KW-1015">Disulfide bond</keyword>
<feature type="domain" description="DSL" evidence="34">
    <location>
        <begin position="25"/>
        <end position="67"/>
    </location>
</feature>
<dbReference type="InterPro" id="IPR014307">
    <property type="entry name" value="Xanthine_DH_ssu"/>
</dbReference>
<dbReference type="InterPro" id="IPR036010">
    <property type="entry name" value="2Fe-2S_ferredoxin-like_sf"/>
</dbReference>
<dbReference type="Pfam" id="PF21700">
    <property type="entry name" value="EGF_DL_JAG"/>
    <property type="match status" value="3"/>
</dbReference>
<keyword evidence="24" id="KW-0325">Glycoprotein</keyword>
<gene>
    <name evidence="37" type="ORF">AGLY_000648</name>
</gene>
<comment type="cofactor">
    <cofactor evidence="1">
        <name>Mo-molybdopterin</name>
        <dbReference type="ChEBI" id="CHEBI:71302"/>
    </cofactor>
</comment>
<dbReference type="SUPFAM" id="SSF55447">
    <property type="entry name" value="CO dehydrogenase flavoprotein C-terminal domain-like"/>
    <property type="match status" value="1"/>
</dbReference>
<dbReference type="SUPFAM" id="SSF54665">
    <property type="entry name" value="CO dehydrogenase molybdoprotein N-domain-like"/>
    <property type="match status" value="1"/>
</dbReference>
<evidence type="ECO:0000256" key="20">
    <source>
        <dbReference type="ARBA" id="ARBA00023027"/>
    </source>
</evidence>
<dbReference type="GO" id="GO:0051537">
    <property type="term" value="F:2 iron, 2 sulfur cluster binding"/>
    <property type="evidence" value="ECO:0007669"/>
    <property type="project" value="UniProtKB-KW"/>
</dbReference>
<evidence type="ECO:0000256" key="27">
    <source>
        <dbReference type="ARBA" id="ARBA00049517"/>
    </source>
</evidence>
<dbReference type="Pfam" id="PF01607">
    <property type="entry name" value="CBM_14"/>
    <property type="match status" value="1"/>
</dbReference>
<comment type="cofactor">
    <cofactor evidence="2">
        <name>FAD</name>
        <dbReference type="ChEBI" id="CHEBI:57692"/>
    </cofactor>
</comment>
<evidence type="ECO:0000256" key="1">
    <source>
        <dbReference type="ARBA" id="ARBA00001924"/>
    </source>
</evidence>
<evidence type="ECO:0000256" key="15">
    <source>
        <dbReference type="ARBA" id="ARBA00022827"/>
    </source>
</evidence>
<comment type="cofactor">
    <cofactor evidence="25">
        <name>[2Fe-2S] cluster</name>
        <dbReference type="ChEBI" id="CHEBI:190135"/>
    </cofactor>
</comment>
<dbReference type="GO" id="GO:0016787">
    <property type="term" value="F:hydrolase activity"/>
    <property type="evidence" value="ECO:0007669"/>
    <property type="project" value="UniProtKB-ARBA"/>
</dbReference>
<evidence type="ECO:0000256" key="26">
    <source>
        <dbReference type="ARBA" id="ARBA00049017"/>
    </source>
</evidence>
<dbReference type="PROSITE" id="PS00022">
    <property type="entry name" value="EGF_1"/>
    <property type="match status" value="5"/>
</dbReference>
<evidence type="ECO:0000259" key="32">
    <source>
        <dbReference type="PROSITE" id="PS50026"/>
    </source>
</evidence>
<dbReference type="Pfam" id="PF01414">
    <property type="entry name" value="DSL"/>
    <property type="match status" value="1"/>
</dbReference>
<accession>A0A6G0U7J8</accession>
<dbReference type="SUPFAM" id="SSF88713">
    <property type="entry name" value="Glycoside hydrolase/deacetylase"/>
    <property type="match status" value="1"/>
</dbReference>
<dbReference type="Pfam" id="PF01799">
    <property type="entry name" value="Fer2_2"/>
    <property type="match status" value="1"/>
</dbReference>
<dbReference type="InterPro" id="IPR012675">
    <property type="entry name" value="Beta-grasp_dom_sf"/>
</dbReference>
<keyword evidence="22" id="KW-0576">Peroxisome</keyword>
<keyword evidence="19" id="KW-0411">Iron-sulfur</keyword>